<evidence type="ECO:0000313" key="3">
    <source>
        <dbReference type="Proteomes" id="UP000078200"/>
    </source>
</evidence>
<name>A0A1A9UYX3_GLOAU</name>
<dbReference type="VEuPathDB" id="VectorBase:GAUT020251"/>
<keyword evidence="3" id="KW-1185">Reference proteome</keyword>
<sequence>MSGSTPLQEILVDTNSNVNIHTFYFLRRKHSMSKDKLEHAATKKSGARSLRQRRPKLRNSERTTIIPEAKSNFQSCACVVYFVVAALVITSDDDVVVDDDYTAGDGDDDDAIAGFSKKSEHMEKLEQIRPTRFK</sequence>
<accession>A0A1A9UYX3</accession>
<dbReference type="EnsemblMetazoa" id="GAUT020251-RA">
    <property type="protein sequence ID" value="GAUT020251-PA"/>
    <property type="gene ID" value="GAUT020251"/>
</dbReference>
<dbReference type="Proteomes" id="UP000078200">
    <property type="component" value="Unassembled WGS sequence"/>
</dbReference>
<protein>
    <submittedName>
        <fullName evidence="2">Uncharacterized protein</fullName>
    </submittedName>
</protein>
<dbReference type="AlphaFoldDB" id="A0A1A9UYX3"/>
<proteinExistence type="predicted"/>
<organism evidence="2 3">
    <name type="scientific">Glossina austeni</name>
    <name type="common">Savannah tsetse fly</name>
    <dbReference type="NCBI Taxonomy" id="7395"/>
    <lineage>
        <taxon>Eukaryota</taxon>
        <taxon>Metazoa</taxon>
        <taxon>Ecdysozoa</taxon>
        <taxon>Arthropoda</taxon>
        <taxon>Hexapoda</taxon>
        <taxon>Insecta</taxon>
        <taxon>Pterygota</taxon>
        <taxon>Neoptera</taxon>
        <taxon>Endopterygota</taxon>
        <taxon>Diptera</taxon>
        <taxon>Brachycera</taxon>
        <taxon>Muscomorpha</taxon>
        <taxon>Hippoboscoidea</taxon>
        <taxon>Glossinidae</taxon>
        <taxon>Glossina</taxon>
    </lineage>
</organism>
<evidence type="ECO:0000256" key="1">
    <source>
        <dbReference type="SAM" id="MobiDB-lite"/>
    </source>
</evidence>
<reference evidence="2" key="1">
    <citation type="submission" date="2020-05" db="UniProtKB">
        <authorList>
            <consortium name="EnsemblMetazoa"/>
        </authorList>
    </citation>
    <scope>IDENTIFICATION</scope>
    <source>
        <strain evidence="2">TTRI</strain>
    </source>
</reference>
<evidence type="ECO:0000313" key="2">
    <source>
        <dbReference type="EnsemblMetazoa" id="GAUT020251-PA"/>
    </source>
</evidence>
<feature type="region of interest" description="Disordered" evidence="1">
    <location>
        <begin position="35"/>
        <end position="59"/>
    </location>
</feature>